<gene>
    <name evidence="2" type="ORF">F443_08480</name>
</gene>
<dbReference type="EMBL" id="ANIZ01001447">
    <property type="protein sequence ID" value="ETI47275.1"/>
    <property type="molecule type" value="Genomic_DNA"/>
</dbReference>
<dbReference type="HOGENOM" id="CLU_3091479_0_0_1"/>
<evidence type="ECO:0000313" key="2">
    <source>
        <dbReference type="EMBL" id="ETI47275.1"/>
    </source>
</evidence>
<reference evidence="2 3" key="1">
    <citation type="submission" date="2013-11" db="EMBL/GenBank/DDBJ databases">
        <title>The Genome Sequence of Phytophthora parasitica P1569.</title>
        <authorList>
            <consortium name="The Broad Institute Genomics Platform"/>
            <person name="Russ C."/>
            <person name="Tyler B."/>
            <person name="Panabieres F."/>
            <person name="Shan W."/>
            <person name="Tripathy S."/>
            <person name="Grunwald N."/>
            <person name="Machado M."/>
            <person name="Johnson C.S."/>
            <person name="Arredondo F."/>
            <person name="Hong C."/>
            <person name="Coffey M."/>
            <person name="Young S.K."/>
            <person name="Zeng Q."/>
            <person name="Gargeya S."/>
            <person name="Fitzgerald M."/>
            <person name="Abouelleil A."/>
            <person name="Alvarado L."/>
            <person name="Chapman S.B."/>
            <person name="Gainer-Dewar J."/>
            <person name="Goldberg J."/>
            <person name="Griggs A."/>
            <person name="Gujja S."/>
            <person name="Hansen M."/>
            <person name="Howarth C."/>
            <person name="Imamovic A."/>
            <person name="Ireland A."/>
            <person name="Larimer J."/>
            <person name="McCowan C."/>
            <person name="Murphy C."/>
            <person name="Pearson M."/>
            <person name="Poon T.W."/>
            <person name="Priest M."/>
            <person name="Roberts A."/>
            <person name="Saif S."/>
            <person name="Shea T."/>
            <person name="Sykes S."/>
            <person name="Wortman J."/>
            <person name="Nusbaum C."/>
            <person name="Birren B."/>
        </authorList>
    </citation>
    <scope>NUCLEOTIDE SEQUENCE [LARGE SCALE GENOMIC DNA]</scope>
    <source>
        <strain evidence="2 3">P1569</strain>
    </source>
</reference>
<dbReference type="Proteomes" id="UP000018721">
    <property type="component" value="Unassembled WGS sequence"/>
</dbReference>
<feature type="region of interest" description="Disordered" evidence="1">
    <location>
        <begin position="1"/>
        <end position="29"/>
    </location>
</feature>
<comment type="caution">
    <text evidence="2">The sequence shown here is derived from an EMBL/GenBank/DDBJ whole genome shotgun (WGS) entry which is preliminary data.</text>
</comment>
<organism evidence="2 3">
    <name type="scientific">Phytophthora nicotianae P1569</name>
    <dbReference type="NCBI Taxonomy" id="1317065"/>
    <lineage>
        <taxon>Eukaryota</taxon>
        <taxon>Sar</taxon>
        <taxon>Stramenopiles</taxon>
        <taxon>Oomycota</taxon>
        <taxon>Peronosporomycetes</taxon>
        <taxon>Peronosporales</taxon>
        <taxon>Peronosporaceae</taxon>
        <taxon>Phytophthora</taxon>
    </lineage>
</organism>
<keyword evidence="3" id="KW-1185">Reference proteome</keyword>
<proteinExistence type="predicted"/>
<accession>V9F6X6</accession>
<sequence>MGHMSWSSSAHSSPREIIDTQLGGEGGGQMQLTDMAHVTIGMASGSQNEPVD</sequence>
<name>V9F6X6_PHYNI</name>
<evidence type="ECO:0000313" key="3">
    <source>
        <dbReference type="Proteomes" id="UP000018721"/>
    </source>
</evidence>
<evidence type="ECO:0000256" key="1">
    <source>
        <dbReference type="SAM" id="MobiDB-lite"/>
    </source>
</evidence>
<protein>
    <submittedName>
        <fullName evidence="2">Uncharacterized protein</fullName>
    </submittedName>
</protein>
<dbReference type="AlphaFoldDB" id="V9F6X6"/>
<feature type="compositionally biased region" description="Low complexity" evidence="1">
    <location>
        <begin position="1"/>
        <end position="12"/>
    </location>
</feature>